<sequence>MRLTDQEIIDLLQYSFVRIDGAWFMALAKGHGIQTAWDADVEAWKQFSYLFGKRLRKNYIKEPVWPESFIEAMEILSKVLKIEGREVTLEQERIVVRITECETQKAIAKANIADCGIVTVYTYQGLARGLFDKDFEIDVQHTQNLNHGDPCCEVIINLP</sequence>
<dbReference type="AlphaFoldDB" id="A0A0E4G9L8"/>
<protein>
    <submittedName>
        <fullName evidence="1">Uncharacterized</fullName>
    </submittedName>
</protein>
<dbReference type="STRING" id="690567.716"/>
<gene>
    <name evidence="1" type="ORF">716</name>
</gene>
<dbReference type="Pfam" id="PF19620">
    <property type="entry name" value="DUF6125"/>
    <property type="match status" value="1"/>
</dbReference>
<evidence type="ECO:0000313" key="1">
    <source>
        <dbReference type="EMBL" id="CFX17531.1"/>
    </source>
</evidence>
<name>A0A0E4G9L8_9FIRM</name>
<dbReference type="EMBL" id="CGIH01000009">
    <property type="protein sequence ID" value="CFX17531.1"/>
    <property type="molecule type" value="Genomic_DNA"/>
</dbReference>
<evidence type="ECO:0000313" key="2">
    <source>
        <dbReference type="Proteomes" id="UP000045545"/>
    </source>
</evidence>
<dbReference type="Proteomes" id="UP000045545">
    <property type="component" value="Unassembled WGS sequence"/>
</dbReference>
<accession>A0A0E4G9L8</accession>
<proteinExistence type="predicted"/>
<organism evidence="1 2">
    <name type="scientific">Syntrophomonas zehnderi OL-4</name>
    <dbReference type="NCBI Taxonomy" id="690567"/>
    <lineage>
        <taxon>Bacteria</taxon>
        <taxon>Bacillati</taxon>
        <taxon>Bacillota</taxon>
        <taxon>Clostridia</taxon>
        <taxon>Eubacteriales</taxon>
        <taxon>Syntrophomonadaceae</taxon>
        <taxon>Syntrophomonas</taxon>
    </lineage>
</organism>
<keyword evidence="2" id="KW-1185">Reference proteome</keyword>
<reference evidence="1 2" key="1">
    <citation type="submission" date="2015-03" db="EMBL/GenBank/DDBJ databases">
        <authorList>
            <person name="Murphy D."/>
        </authorList>
    </citation>
    <scope>NUCLEOTIDE SEQUENCE [LARGE SCALE GENOMIC DNA]</scope>
    <source>
        <strain evidence="1 2">OL-4</strain>
    </source>
</reference>